<feature type="compositionally biased region" description="Basic residues" evidence="1">
    <location>
        <begin position="54"/>
        <end position="64"/>
    </location>
</feature>
<evidence type="ECO:0000313" key="3">
    <source>
        <dbReference type="Proteomes" id="UP000886841"/>
    </source>
</evidence>
<organism evidence="2 3">
    <name type="scientific">Candidatus Egerieimonas intestinavium</name>
    <dbReference type="NCBI Taxonomy" id="2840777"/>
    <lineage>
        <taxon>Bacteria</taxon>
        <taxon>Bacillati</taxon>
        <taxon>Bacillota</taxon>
        <taxon>Clostridia</taxon>
        <taxon>Lachnospirales</taxon>
        <taxon>Lachnospiraceae</taxon>
        <taxon>Lachnospiraceae incertae sedis</taxon>
        <taxon>Candidatus Egerieimonas</taxon>
    </lineage>
</organism>
<evidence type="ECO:0000256" key="1">
    <source>
        <dbReference type="SAM" id="MobiDB-lite"/>
    </source>
</evidence>
<dbReference type="AlphaFoldDB" id="A0A9D1EJ07"/>
<proteinExistence type="predicted"/>
<evidence type="ECO:0000313" key="2">
    <source>
        <dbReference type="EMBL" id="HIR92464.1"/>
    </source>
</evidence>
<comment type="caution">
    <text evidence="2">The sequence shown here is derived from an EMBL/GenBank/DDBJ whole genome shotgun (WGS) entry which is preliminary data.</text>
</comment>
<reference evidence="2" key="2">
    <citation type="journal article" date="2021" name="PeerJ">
        <title>Extensive microbial diversity within the chicken gut microbiome revealed by metagenomics and culture.</title>
        <authorList>
            <person name="Gilroy R."/>
            <person name="Ravi A."/>
            <person name="Getino M."/>
            <person name="Pursley I."/>
            <person name="Horton D.L."/>
            <person name="Alikhan N.F."/>
            <person name="Baker D."/>
            <person name="Gharbi K."/>
            <person name="Hall N."/>
            <person name="Watson M."/>
            <person name="Adriaenssens E.M."/>
            <person name="Foster-Nyarko E."/>
            <person name="Jarju S."/>
            <person name="Secka A."/>
            <person name="Antonio M."/>
            <person name="Oren A."/>
            <person name="Chaudhuri R.R."/>
            <person name="La Ragione R."/>
            <person name="Hildebrand F."/>
            <person name="Pallen M.J."/>
        </authorList>
    </citation>
    <scope>NUCLEOTIDE SEQUENCE</scope>
    <source>
        <strain evidence="2">ChiSxjej1B13-7041</strain>
    </source>
</reference>
<name>A0A9D1EJ07_9FIRM</name>
<reference evidence="2" key="1">
    <citation type="submission" date="2020-10" db="EMBL/GenBank/DDBJ databases">
        <authorList>
            <person name="Gilroy R."/>
        </authorList>
    </citation>
    <scope>NUCLEOTIDE SEQUENCE</scope>
    <source>
        <strain evidence="2">ChiSxjej1B13-7041</strain>
    </source>
</reference>
<gene>
    <name evidence="2" type="ORF">IAB98_03450</name>
</gene>
<protein>
    <submittedName>
        <fullName evidence="2">Uncharacterized protein</fullName>
    </submittedName>
</protein>
<feature type="region of interest" description="Disordered" evidence="1">
    <location>
        <begin position="28"/>
        <end position="73"/>
    </location>
</feature>
<sequence>MVTKKPVNSEVTPAAEVKKTVVAAKETAPVKAAAASKAEPKKASAEAKKETKAPKKAAAKKPAAKKPAAAKKTAAKKAEVQETLVLQFAGKEIQSKDLMDRVKEIWKNEGNKEDSLVDIKVYVKPEESAAYYVINGDVTGCINL</sequence>
<accession>A0A9D1EJ07</accession>
<dbReference type="EMBL" id="DVHU01000030">
    <property type="protein sequence ID" value="HIR92464.1"/>
    <property type="molecule type" value="Genomic_DNA"/>
</dbReference>
<dbReference type="Pfam" id="PF20069">
    <property type="entry name" value="DUF6465"/>
    <property type="match status" value="1"/>
</dbReference>
<dbReference type="Proteomes" id="UP000886841">
    <property type="component" value="Unassembled WGS sequence"/>
</dbReference>
<feature type="compositionally biased region" description="Low complexity" evidence="1">
    <location>
        <begin position="28"/>
        <end position="37"/>
    </location>
</feature>
<feature type="compositionally biased region" description="Basic and acidic residues" evidence="1">
    <location>
        <begin position="38"/>
        <end position="53"/>
    </location>
</feature>
<dbReference type="InterPro" id="IPR046313">
    <property type="entry name" value="DUF6465"/>
</dbReference>